<dbReference type="Pfam" id="PF13413">
    <property type="entry name" value="HTH_25"/>
    <property type="match status" value="1"/>
</dbReference>
<evidence type="ECO:0000259" key="3">
    <source>
        <dbReference type="PROSITE" id="PS50943"/>
    </source>
</evidence>
<feature type="region of interest" description="Disordered" evidence="1">
    <location>
        <begin position="324"/>
        <end position="353"/>
    </location>
</feature>
<gene>
    <name evidence="4" type="ORF">EDD57_10443</name>
</gene>
<sequence length="541" mass="59709">MSEEIGHYLRQARESIGLSLDQLQEKTKIQKPFLIAIENGDFDKLPSPFYVRTYLRSYANQVKVEPHHILRHYRKEEQAVRYGVQQNTAVMPAVGQQTGHFSLSQTTIQKPASSNRIKVQTALTIAKPSANTQIQTKPVIDRTAQTQKLRAIDQTQSLSATNPSFEPGKTQTMPPFNPAQTQRMKALESSGVNRPSRTLREQSMTIAKNHKVRSEETTQTSSTVVPSASTTKIGLVGQETVPFEMIKDQGLDQKLGTTNLSSTMPGSGSKKMESSSRLETKRDPRFERTARFDTRNQTDPKLDVGRELETGLVPLSDTIMTRREKFGSSRDEKLDSRYSQDVESLKTLSRSAMKTSRSSKSKWKVDFPVKWYWIAGAAGLLVLVVGVLIYTFSGGDDAKKTNTSKPATTEQTTKPGSEAKESTPDTPPSTETGPVEIEKSGAGTYHVSKGNELKLSFKLKQGASTSGQIVLKDAGGKDIKPGFVLSTKYPKAPEILYTFSGDANKLTISITKPDDVEIMANGNISINKVNPVKDLTFLVKK</sequence>
<dbReference type="InterPro" id="IPR010982">
    <property type="entry name" value="Lambda_DNA-bd_dom_sf"/>
</dbReference>
<dbReference type="Proteomes" id="UP000294746">
    <property type="component" value="Unassembled WGS sequence"/>
</dbReference>
<dbReference type="GO" id="GO:0003677">
    <property type="term" value="F:DNA binding"/>
    <property type="evidence" value="ECO:0007669"/>
    <property type="project" value="InterPro"/>
</dbReference>
<keyword evidence="2" id="KW-1133">Transmembrane helix</keyword>
<dbReference type="EMBL" id="SLXV01000004">
    <property type="protein sequence ID" value="TCP70064.1"/>
    <property type="molecule type" value="Genomic_DNA"/>
</dbReference>
<feature type="transmembrane region" description="Helical" evidence="2">
    <location>
        <begin position="371"/>
        <end position="392"/>
    </location>
</feature>
<feature type="compositionally biased region" description="Basic and acidic residues" evidence="1">
    <location>
        <begin position="270"/>
        <end position="282"/>
    </location>
</feature>
<dbReference type="PANTHER" id="PTHR34475">
    <property type="match status" value="1"/>
</dbReference>
<proteinExistence type="predicted"/>
<dbReference type="SUPFAM" id="SSF47413">
    <property type="entry name" value="lambda repressor-like DNA-binding domains"/>
    <property type="match status" value="1"/>
</dbReference>
<comment type="caution">
    <text evidence="4">The sequence shown here is derived from an EMBL/GenBank/DDBJ whole genome shotgun (WGS) entry which is preliminary data.</text>
</comment>
<dbReference type="AlphaFoldDB" id="A0A4R2S2Q2"/>
<feature type="region of interest" description="Disordered" evidence="1">
    <location>
        <begin position="399"/>
        <end position="440"/>
    </location>
</feature>
<keyword evidence="5" id="KW-1185">Reference proteome</keyword>
<evidence type="ECO:0000256" key="1">
    <source>
        <dbReference type="SAM" id="MobiDB-lite"/>
    </source>
</evidence>
<feature type="region of interest" description="Disordered" evidence="1">
    <location>
        <begin position="207"/>
        <end position="226"/>
    </location>
</feature>
<dbReference type="RefSeq" id="WP_131847856.1">
    <property type="nucleotide sequence ID" value="NZ_SLXV01000004.1"/>
</dbReference>
<feature type="compositionally biased region" description="Polar residues" evidence="1">
    <location>
        <begin position="401"/>
        <end position="415"/>
    </location>
</feature>
<dbReference type="InterPro" id="IPR001387">
    <property type="entry name" value="Cro/C1-type_HTH"/>
</dbReference>
<reference evidence="4 5" key="1">
    <citation type="submission" date="2019-03" db="EMBL/GenBank/DDBJ databases">
        <title>Genomic Encyclopedia of Type Strains, Phase IV (KMG-IV): sequencing the most valuable type-strain genomes for metagenomic binning, comparative biology and taxonomic classification.</title>
        <authorList>
            <person name="Goeker M."/>
        </authorList>
    </citation>
    <scope>NUCLEOTIDE SEQUENCE [LARGE SCALE GENOMIC DNA]</scope>
    <source>
        <strain evidence="4 5">DSM 46831</strain>
    </source>
</reference>
<keyword evidence="2" id="KW-0812">Transmembrane</keyword>
<protein>
    <submittedName>
        <fullName evidence="4">Helix-turn-helix protein</fullName>
    </submittedName>
</protein>
<name>A0A4R2S2Q2_9BACL</name>
<feature type="region of interest" description="Disordered" evidence="1">
    <location>
        <begin position="254"/>
        <end position="282"/>
    </location>
</feature>
<feature type="region of interest" description="Disordered" evidence="1">
    <location>
        <begin position="155"/>
        <end position="174"/>
    </location>
</feature>
<evidence type="ECO:0000313" key="5">
    <source>
        <dbReference type="Proteomes" id="UP000294746"/>
    </source>
</evidence>
<feature type="compositionally biased region" description="Basic and acidic residues" evidence="1">
    <location>
        <begin position="324"/>
        <end position="344"/>
    </location>
</feature>
<accession>A0A4R2S2Q2</accession>
<dbReference type="Gene3D" id="1.10.260.40">
    <property type="entry name" value="lambda repressor-like DNA-binding domains"/>
    <property type="match status" value="1"/>
</dbReference>
<dbReference type="CDD" id="cd00093">
    <property type="entry name" value="HTH_XRE"/>
    <property type="match status" value="1"/>
</dbReference>
<dbReference type="PROSITE" id="PS50943">
    <property type="entry name" value="HTH_CROC1"/>
    <property type="match status" value="1"/>
</dbReference>
<dbReference type="InterPro" id="IPR050400">
    <property type="entry name" value="Bact_Cytoskel_RodZ"/>
</dbReference>
<feature type="compositionally biased region" description="Polar residues" evidence="1">
    <location>
        <begin position="255"/>
        <end position="266"/>
    </location>
</feature>
<keyword evidence="2" id="KW-0472">Membrane</keyword>
<dbReference type="OrthoDB" id="9797543at2"/>
<dbReference type="PANTHER" id="PTHR34475:SF1">
    <property type="entry name" value="CYTOSKELETON PROTEIN RODZ"/>
    <property type="match status" value="1"/>
</dbReference>
<feature type="compositionally biased region" description="Low complexity" evidence="1">
    <location>
        <begin position="217"/>
        <end position="226"/>
    </location>
</feature>
<evidence type="ECO:0000256" key="2">
    <source>
        <dbReference type="SAM" id="Phobius"/>
    </source>
</evidence>
<evidence type="ECO:0000313" key="4">
    <source>
        <dbReference type="EMBL" id="TCP70064.1"/>
    </source>
</evidence>
<feature type="domain" description="HTH cro/C1-type" evidence="3">
    <location>
        <begin position="9"/>
        <end position="40"/>
    </location>
</feature>
<organism evidence="4 5">
    <name type="scientific">Baia soyae</name>
    <dbReference type="NCBI Taxonomy" id="1544746"/>
    <lineage>
        <taxon>Bacteria</taxon>
        <taxon>Bacillati</taxon>
        <taxon>Bacillota</taxon>
        <taxon>Bacilli</taxon>
        <taxon>Bacillales</taxon>
        <taxon>Thermoactinomycetaceae</taxon>
        <taxon>Baia</taxon>
    </lineage>
</organism>